<comment type="similarity">
    <text evidence="1">Belongs to the methyltransferase superfamily. L-isoaspartyl/D-aspartyl protein methyltransferase family.</text>
</comment>
<protein>
    <recommendedName>
        <fullName evidence="2">Protein-L-isoaspartate O-methyltransferase</fullName>
    </recommendedName>
    <alternativeName>
        <fullName evidence="3">Protein L-isoaspartyl methyltransferase</fullName>
    </alternativeName>
</protein>
<evidence type="ECO:0000313" key="4">
    <source>
        <dbReference type="EMBL" id="GGE13190.1"/>
    </source>
</evidence>
<dbReference type="GO" id="GO:0004719">
    <property type="term" value="F:protein-L-isoaspartate (D-aspartate) O-methyltransferase activity"/>
    <property type="evidence" value="ECO:0007669"/>
    <property type="project" value="InterPro"/>
</dbReference>
<dbReference type="GO" id="GO:0005737">
    <property type="term" value="C:cytoplasm"/>
    <property type="evidence" value="ECO:0007669"/>
    <property type="project" value="TreeGrafter"/>
</dbReference>
<dbReference type="PANTHER" id="PTHR11579:SF18">
    <property type="entry name" value="PROTEIN-L-ISOASPARTATE O-METHYLTRANSFERASE"/>
    <property type="match status" value="1"/>
</dbReference>
<evidence type="ECO:0000313" key="5">
    <source>
        <dbReference type="Proteomes" id="UP000635071"/>
    </source>
</evidence>
<dbReference type="Pfam" id="PF01135">
    <property type="entry name" value="PCMT"/>
    <property type="match status" value="1"/>
</dbReference>
<sequence length="229" mass="23322">MQASVQRQMMPGAQRQTMIDSQLRTVGVSDDIVLSAIAAVPRENFVPSRLKGLAYADAALEVGEQRWLLEPMVLALLLQNARVRAGDRVLVIGAATGYSAAVLTAVGAEVTALESDEALLAQARASGVTVVSGSLVAGWPGAAPYDVVLFEGAIESVPAAIAAQIAPVTGRAAAVMRSTGGGLGGGGSNIVGRAFAGIVLADGRIAGLPFLEVAAKPLPGFATAREFVF</sequence>
<dbReference type="EMBL" id="BMJM01000006">
    <property type="protein sequence ID" value="GGE13190.1"/>
    <property type="molecule type" value="Genomic_DNA"/>
</dbReference>
<evidence type="ECO:0000256" key="3">
    <source>
        <dbReference type="ARBA" id="ARBA00030757"/>
    </source>
</evidence>
<dbReference type="AlphaFoldDB" id="A0A916ZTK0"/>
<keyword evidence="5" id="KW-1185">Reference proteome</keyword>
<accession>A0A916ZTK0</accession>
<evidence type="ECO:0000256" key="1">
    <source>
        <dbReference type="ARBA" id="ARBA00005369"/>
    </source>
</evidence>
<evidence type="ECO:0000256" key="2">
    <source>
        <dbReference type="ARBA" id="ARBA00013346"/>
    </source>
</evidence>
<name>A0A916ZTK0_9SPHN</name>
<dbReference type="PANTHER" id="PTHR11579">
    <property type="entry name" value="PROTEIN-L-ISOASPARTATE O-METHYLTRANSFERASE"/>
    <property type="match status" value="1"/>
</dbReference>
<dbReference type="SUPFAM" id="SSF53335">
    <property type="entry name" value="S-adenosyl-L-methionine-dependent methyltransferases"/>
    <property type="match status" value="1"/>
</dbReference>
<gene>
    <name evidence="4" type="ORF">GCM10011529_19460</name>
</gene>
<dbReference type="Gene3D" id="3.40.50.150">
    <property type="entry name" value="Vaccinia Virus protein VP39"/>
    <property type="match status" value="1"/>
</dbReference>
<reference evidence="4" key="2">
    <citation type="submission" date="2020-09" db="EMBL/GenBank/DDBJ databases">
        <authorList>
            <person name="Sun Q."/>
            <person name="Zhou Y."/>
        </authorList>
    </citation>
    <scope>NUCLEOTIDE SEQUENCE</scope>
    <source>
        <strain evidence="4">CGMCC 1.15519</strain>
    </source>
</reference>
<comment type="caution">
    <text evidence="4">The sequence shown here is derived from an EMBL/GenBank/DDBJ whole genome shotgun (WGS) entry which is preliminary data.</text>
</comment>
<organism evidence="4 5">
    <name type="scientific">Sandarakinorhabdus glacialis</name>
    <dbReference type="NCBI Taxonomy" id="1614636"/>
    <lineage>
        <taxon>Bacteria</taxon>
        <taxon>Pseudomonadati</taxon>
        <taxon>Pseudomonadota</taxon>
        <taxon>Alphaproteobacteria</taxon>
        <taxon>Sphingomonadales</taxon>
        <taxon>Sphingosinicellaceae</taxon>
        <taxon>Sandarakinorhabdus</taxon>
    </lineage>
</organism>
<dbReference type="InterPro" id="IPR000682">
    <property type="entry name" value="PCMT"/>
</dbReference>
<reference evidence="4" key="1">
    <citation type="journal article" date="2014" name="Int. J. Syst. Evol. Microbiol.">
        <title>Complete genome sequence of Corynebacterium casei LMG S-19264T (=DSM 44701T), isolated from a smear-ripened cheese.</title>
        <authorList>
            <consortium name="US DOE Joint Genome Institute (JGI-PGF)"/>
            <person name="Walter F."/>
            <person name="Albersmeier A."/>
            <person name="Kalinowski J."/>
            <person name="Ruckert C."/>
        </authorList>
    </citation>
    <scope>NUCLEOTIDE SEQUENCE</scope>
    <source>
        <strain evidence="4">CGMCC 1.15519</strain>
    </source>
</reference>
<dbReference type="InterPro" id="IPR029063">
    <property type="entry name" value="SAM-dependent_MTases_sf"/>
</dbReference>
<proteinExistence type="inferred from homology"/>
<dbReference type="Proteomes" id="UP000635071">
    <property type="component" value="Unassembled WGS sequence"/>
</dbReference>